<dbReference type="AlphaFoldDB" id="A0A5C6UZX6"/>
<evidence type="ECO:0000256" key="1">
    <source>
        <dbReference type="ARBA" id="ARBA00022676"/>
    </source>
</evidence>
<dbReference type="SUPFAM" id="SSF53756">
    <property type="entry name" value="UDP-Glycosyltransferase/glycogen phosphorylase"/>
    <property type="match status" value="1"/>
</dbReference>
<dbReference type="InterPro" id="IPR002201">
    <property type="entry name" value="Glyco_trans_9"/>
</dbReference>
<dbReference type="EMBL" id="VORB01000005">
    <property type="protein sequence ID" value="TXC78952.1"/>
    <property type="molecule type" value="Genomic_DNA"/>
</dbReference>
<dbReference type="GO" id="GO:0008713">
    <property type="term" value="F:ADP-heptose-lipopolysaccharide heptosyltransferase activity"/>
    <property type="evidence" value="ECO:0007669"/>
    <property type="project" value="TreeGrafter"/>
</dbReference>
<gene>
    <name evidence="3" type="ORF">FRX97_06975</name>
</gene>
<keyword evidence="4" id="KW-1185">Reference proteome</keyword>
<dbReference type="Gene3D" id="3.40.50.2000">
    <property type="entry name" value="Glycogen Phosphorylase B"/>
    <property type="match status" value="2"/>
</dbReference>
<dbReference type="GO" id="GO:0005829">
    <property type="term" value="C:cytosol"/>
    <property type="evidence" value="ECO:0007669"/>
    <property type="project" value="TreeGrafter"/>
</dbReference>
<dbReference type="PANTHER" id="PTHR30160">
    <property type="entry name" value="TETRAACYLDISACCHARIDE 4'-KINASE-RELATED"/>
    <property type="match status" value="1"/>
</dbReference>
<dbReference type="PANTHER" id="PTHR30160:SF1">
    <property type="entry name" value="LIPOPOLYSACCHARIDE 1,2-N-ACETYLGLUCOSAMINETRANSFERASE-RELATED"/>
    <property type="match status" value="1"/>
</dbReference>
<evidence type="ECO:0000313" key="3">
    <source>
        <dbReference type="EMBL" id="TXC78952.1"/>
    </source>
</evidence>
<dbReference type="Proteomes" id="UP000321168">
    <property type="component" value="Unassembled WGS sequence"/>
</dbReference>
<dbReference type="InterPro" id="IPR051199">
    <property type="entry name" value="LPS_LOS_Heptosyltrfase"/>
</dbReference>
<evidence type="ECO:0000313" key="4">
    <source>
        <dbReference type="Proteomes" id="UP000321168"/>
    </source>
</evidence>
<dbReference type="Pfam" id="PF01075">
    <property type="entry name" value="Glyco_transf_9"/>
    <property type="match status" value="1"/>
</dbReference>
<reference evidence="3 4" key="1">
    <citation type="submission" date="2019-08" db="EMBL/GenBank/DDBJ databases">
        <title>Genome of Luteibaculum oceani JCM 18817.</title>
        <authorList>
            <person name="Bowman J.P."/>
        </authorList>
    </citation>
    <scope>NUCLEOTIDE SEQUENCE [LARGE SCALE GENOMIC DNA]</scope>
    <source>
        <strain evidence="3 4">JCM 18817</strain>
    </source>
</reference>
<name>A0A5C6UZX6_9FLAO</name>
<organism evidence="3 4">
    <name type="scientific">Luteibaculum oceani</name>
    <dbReference type="NCBI Taxonomy" id="1294296"/>
    <lineage>
        <taxon>Bacteria</taxon>
        <taxon>Pseudomonadati</taxon>
        <taxon>Bacteroidota</taxon>
        <taxon>Flavobacteriia</taxon>
        <taxon>Flavobacteriales</taxon>
        <taxon>Luteibaculaceae</taxon>
        <taxon>Luteibaculum</taxon>
    </lineage>
</organism>
<keyword evidence="1" id="KW-0328">Glycosyltransferase</keyword>
<protein>
    <submittedName>
        <fullName evidence="3">Glycosyltransferase family 9 protein</fullName>
    </submittedName>
</protein>
<sequence>MMSLNKVLFIRFSSIGDIVLTSPVVRCFSKAYPNCEIHFLTKKSFSGIVKANPFVHQVYTWEDVVDKISILKKEGYDAVIDLHKNVRSSLVKRELKAKSFTFDKLNYKKWLYVNFKKDVMPDVHIVDRYFSGLKKLGLEYDGLGLDYYYGNSIENTTPVVDGEYTVLVLGAAHYTKQIPDEKVNELLHSAKRKVVLLGGKAEADKGKQIAENNQDVKNLAGKLSLDESARVIEMAHSVISSDTGMMHIAAAFKKKMAVLWGNTTPKLGMYPFGYEGYQNFEVDDLKCRPCSKIGKKKCPKKHFKCMLGQDVNGIWDYLA</sequence>
<evidence type="ECO:0000256" key="2">
    <source>
        <dbReference type="ARBA" id="ARBA00022679"/>
    </source>
</evidence>
<dbReference type="RefSeq" id="WP_147014476.1">
    <property type="nucleotide sequence ID" value="NZ_VORB01000005.1"/>
</dbReference>
<dbReference type="GO" id="GO:0009244">
    <property type="term" value="P:lipopolysaccharide core region biosynthetic process"/>
    <property type="evidence" value="ECO:0007669"/>
    <property type="project" value="TreeGrafter"/>
</dbReference>
<comment type="caution">
    <text evidence="3">The sequence shown here is derived from an EMBL/GenBank/DDBJ whole genome shotgun (WGS) entry which is preliminary data.</text>
</comment>
<dbReference type="CDD" id="cd03789">
    <property type="entry name" value="GT9_LPS_heptosyltransferase"/>
    <property type="match status" value="1"/>
</dbReference>
<keyword evidence="2 3" id="KW-0808">Transferase</keyword>
<proteinExistence type="predicted"/>
<accession>A0A5C6UZX6</accession>
<dbReference type="OrthoDB" id="9768048at2"/>